<keyword evidence="3" id="KW-1185">Reference proteome</keyword>
<feature type="region of interest" description="Disordered" evidence="1">
    <location>
        <begin position="331"/>
        <end position="405"/>
    </location>
</feature>
<dbReference type="InterPro" id="IPR007149">
    <property type="entry name" value="Leo1"/>
</dbReference>
<sequence length="405" mass="45866">MADLDELFGSDSDDDDFQPQTAAAAAETVEEAAEEEAAEEDYPEEPAEDEAEEQEEEPGPLPSQDDDGYRELPPEQPRGPPMTLDAPPITRLEGDRTSLVQLSNIINIDTQPFDPATYKEAEEEEYVDKDGTKRVRMRDQNVIRWRHTLNKVGSSGMESNARFVRWSDGSLQLMIGDEVLDVAELDIEKDNNYLFLRHVHAQFLEGMGHIRQKLAFRPASLKSRFHQRLREAVERRHTKVNKVRSVATVEDPAREKAERERREEARIRATEQLERRQNKEMRRYTPGPRYGSRPRGEAGITAQYLEAMDNDDGLGGDSDDADGLTATERARNALRRNAADDAEAERRLSQAKRQQPSAPAPPPKRQHFGPIESDDEDDDAAEEDAAPRKLPKSRQRGLVLSDDDD</sequence>
<feature type="compositionally biased region" description="Acidic residues" evidence="1">
    <location>
        <begin position="28"/>
        <end position="66"/>
    </location>
</feature>
<reference evidence="2 3" key="1">
    <citation type="journal article" date="2024" name="Nat. Commun.">
        <title>Phylogenomics reveals the evolutionary origins of lichenization in chlorophyte algae.</title>
        <authorList>
            <person name="Puginier C."/>
            <person name="Libourel C."/>
            <person name="Otte J."/>
            <person name="Skaloud P."/>
            <person name="Haon M."/>
            <person name="Grisel S."/>
            <person name="Petersen M."/>
            <person name="Berrin J.G."/>
            <person name="Delaux P.M."/>
            <person name="Dal Grande F."/>
            <person name="Keller J."/>
        </authorList>
    </citation>
    <scope>NUCLEOTIDE SEQUENCE [LARGE SCALE GENOMIC DNA]</scope>
    <source>
        <strain evidence="2 3">SAG 216-7</strain>
    </source>
</reference>
<dbReference type="PANTHER" id="PTHR23146:SF0">
    <property type="entry name" value="RNA POLYMERASE-ASSOCIATED PROTEIN LEO1"/>
    <property type="match status" value="1"/>
</dbReference>
<protein>
    <recommendedName>
        <fullName evidence="4">Leo1-domain-containing protein</fullName>
    </recommendedName>
</protein>
<evidence type="ECO:0000313" key="2">
    <source>
        <dbReference type="EMBL" id="KAK9903566.1"/>
    </source>
</evidence>
<gene>
    <name evidence="2" type="ORF">WJX75_009045</name>
</gene>
<feature type="region of interest" description="Disordered" evidence="1">
    <location>
        <begin position="1"/>
        <end position="90"/>
    </location>
</feature>
<evidence type="ECO:0000256" key="1">
    <source>
        <dbReference type="SAM" id="MobiDB-lite"/>
    </source>
</evidence>
<dbReference type="PANTHER" id="PTHR23146">
    <property type="entry name" value="LEO1 PROTEIN"/>
    <property type="match status" value="1"/>
</dbReference>
<evidence type="ECO:0000313" key="3">
    <source>
        <dbReference type="Proteomes" id="UP001491310"/>
    </source>
</evidence>
<proteinExistence type="predicted"/>
<evidence type="ECO:0008006" key="4">
    <source>
        <dbReference type="Google" id="ProtNLM"/>
    </source>
</evidence>
<dbReference type="EMBL" id="JALJOT010000014">
    <property type="protein sequence ID" value="KAK9903566.1"/>
    <property type="molecule type" value="Genomic_DNA"/>
</dbReference>
<organism evidence="2 3">
    <name type="scientific">Coccomyxa subellipsoidea</name>
    <dbReference type="NCBI Taxonomy" id="248742"/>
    <lineage>
        <taxon>Eukaryota</taxon>
        <taxon>Viridiplantae</taxon>
        <taxon>Chlorophyta</taxon>
        <taxon>core chlorophytes</taxon>
        <taxon>Trebouxiophyceae</taxon>
        <taxon>Trebouxiophyceae incertae sedis</taxon>
        <taxon>Coccomyxaceae</taxon>
        <taxon>Coccomyxa</taxon>
    </lineage>
</organism>
<comment type="caution">
    <text evidence="2">The sequence shown here is derived from an EMBL/GenBank/DDBJ whole genome shotgun (WGS) entry which is preliminary data.</text>
</comment>
<feature type="compositionally biased region" description="Basic and acidic residues" evidence="1">
    <location>
        <begin position="251"/>
        <end position="283"/>
    </location>
</feature>
<feature type="compositionally biased region" description="Acidic residues" evidence="1">
    <location>
        <begin position="1"/>
        <end position="17"/>
    </location>
</feature>
<accession>A0ABR2YED8</accession>
<feature type="region of interest" description="Disordered" evidence="1">
    <location>
        <begin position="249"/>
        <end position="297"/>
    </location>
</feature>
<feature type="compositionally biased region" description="Acidic residues" evidence="1">
    <location>
        <begin position="372"/>
        <end position="384"/>
    </location>
</feature>
<name>A0ABR2YED8_9CHLO</name>
<dbReference type="Pfam" id="PF04004">
    <property type="entry name" value="Leo1"/>
    <property type="match status" value="1"/>
</dbReference>
<dbReference type="Proteomes" id="UP001491310">
    <property type="component" value="Unassembled WGS sequence"/>
</dbReference>